<proteinExistence type="predicted"/>
<dbReference type="EMBL" id="VIVL01000008">
    <property type="protein sequence ID" value="TWD78007.1"/>
    <property type="molecule type" value="Genomic_DNA"/>
</dbReference>
<dbReference type="AlphaFoldDB" id="A0A561BGL1"/>
<evidence type="ECO:0000313" key="2">
    <source>
        <dbReference type="EMBL" id="TWD78007.1"/>
    </source>
</evidence>
<dbReference type="GO" id="GO:0016747">
    <property type="term" value="F:acyltransferase activity, transferring groups other than amino-acyl groups"/>
    <property type="evidence" value="ECO:0007669"/>
    <property type="project" value="InterPro"/>
</dbReference>
<dbReference type="Pfam" id="PF00583">
    <property type="entry name" value="Acetyltransf_1"/>
    <property type="match status" value="1"/>
</dbReference>
<name>A0A561BGL1_9BURK</name>
<sequence>MKKNWQEICLTLEIARKEDLRGFKRELQKAFAAGMVEALCTSPDEPIPSDEDMEKSFGATGAVTCHILMNGARVGGVVLRIDEATQYNSLDLFFVSTGTHGRGVGLQAWKVIEARYPETKVWETHTPYFEKRNIHFYVNKCGFKIVEFYNRHHPDPEHPQPAGLPGRWDMFRFEKLMG</sequence>
<dbReference type="SUPFAM" id="SSF55729">
    <property type="entry name" value="Acyl-CoA N-acyltransferases (Nat)"/>
    <property type="match status" value="1"/>
</dbReference>
<dbReference type="OrthoDB" id="9786032at2"/>
<protein>
    <recommendedName>
        <fullName evidence="1">N-acetyltransferase domain-containing protein</fullName>
    </recommendedName>
</protein>
<organism evidence="2 3">
    <name type="scientific">Variovorax beijingensis</name>
    <dbReference type="NCBI Taxonomy" id="2496117"/>
    <lineage>
        <taxon>Bacteria</taxon>
        <taxon>Pseudomonadati</taxon>
        <taxon>Pseudomonadota</taxon>
        <taxon>Betaproteobacteria</taxon>
        <taxon>Burkholderiales</taxon>
        <taxon>Comamonadaceae</taxon>
        <taxon>Variovorax</taxon>
    </lineage>
</organism>
<feature type="domain" description="N-acetyltransferase" evidence="1">
    <location>
        <begin position="10"/>
        <end position="178"/>
    </location>
</feature>
<dbReference type="InterPro" id="IPR000182">
    <property type="entry name" value="GNAT_dom"/>
</dbReference>
<dbReference type="Proteomes" id="UP000319722">
    <property type="component" value="Unassembled WGS sequence"/>
</dbReference>
<gene>
    <name evidence="2" type="ORF">FB547_10862</name>
</gene>
<dbReference type="Gene3D" id="3.40.630.30">
    <property type="match status" value="1"/>
</dbReference>
<accession>A0A561BGL1</accession>
<dbReference type="PROSITE" id="PS51186">
    <property type="entry name" value="GNAT"/>
    <property type="match status" value="1"/>
</dbReference>
<comment type="caution">
    <text evidence="2">The sequence shown here is derived from an EMBL/GenBank/DDBJ whole genome shotgun (WGS) entry which is preliminary data.</text>
</comment>
<dbReference type="InterPro" id="IPR016181">
    <property type="entry name" value="Acyl_CoA_acyltransferase"/>
</dbReference>
<evidence type="ECO:0000313" key="3">
    <source>
        <dbReference type="Proteomes" id="UP000319722"/>
    </source>
</evidence>
<reference evidence="2 3" key="1">
    <citation type="submission" date="2019-06" db="EMBL/GenBank/DDBJ databases">
        <title>Sorghum-associated microbial communities from plants grown in Nebraska, USA.</title>
        <authorList>
            <person name="Schachtman D."/>
        </authorList>
    </citation>
    <scope>NUCLEOTIDE SEQUENCE [LARGE SCALE GENOMIC DNA]</scope>
    <source>
        <strain evidence="2 3">T529</strain>
    </source>
</reference>
<dbReference type="RefSeq" id="WP_145745787.1">
    <property type="nucleotide sequence ID" value="NZ_VIVL01000008.1"/>
</dbReference>
<evidence type="ECO:0000259" key="1">
    <source>
        <dbReference type="PROSITE" id="PS51186"/>
    </source>
</evidence>